<sequence>MQSSKYIYMKFTCTPTILTFNFKIHFSPSISRLISVSFVTTKNVRSVSRFLWHLL</sequence>
<accession>A0A0E9XM62</accession>
<proteinExistence type="predicted"/>
<dbReference type="EMBL" id="GBXM01005652">
    <property type="protein sequence ID" value="JAI02926.1"/>
    <property type="molecule type" value="Transcribed_RNA"/>
</dbReference>
<reference evidence="1" key="2">
    <citation type="journal article" date="2015" name="Fish Shellfish Immunol.">
        <title>Early steps in the European eel (Anguilla anguilla)-Vibrio vulnificus interaction in the gills: Role of the RtxA13 toxin.</title>
        <authorList>
            <person name="Callol A."/>
            <person name="Pajuelo D."/>
            <person name="Ebbesson L."/>
            <person name="Teles M."/>
            <person name="MacKenzie S."/>
            <person name="Amaro C."/>
        </authorList>
    </citation>
    <scope>NUCLEOTIDE SEQUENCE</scope>
</reference>
<dbReference type="AlphaFoldDB" id="A0A0E9XM62"/>
<evidence type="ECO:0000313" key="1">
    <source>
        <dbReference type="EMBL" id="JAI02926.1"/>
    </source>
</evidence>
<reference evidence="1" key="1">
    <citation type="submission" date="2014-11" db="EMBL/GenBank/DDBJ databases">
        <authorList>
            <person name="Amaro Gonzalez C."/>
        </authorList>
    </citation>
    <scope>NUCLEOTIDE SEQUENCE</scope>
</reference>
<protein>
    <submittedName>
        <fullName evidence="1">Uncharacterized protein</fullName>
    </submittedName>
</protein>
<name>A0A0E9XM62_ANGAN</name>
<organism evidence="1">
    <name type="scientific">Anguilla anguilla</name>
    <name type="common">European freshwater eel</name>
    <name type="synonym">Muraena anguilla</name>
    <dbReference type="NCBI Taxonomy" id="7936"/>
    <lineage>
        <taxon>Eukaryota</taxon>
        <taxon>Metazoa</taxon>
        <taxon>Chordata</taxon>
        <taxon>Craniata</taxon>
        <taxon>Vertebrata</taxon>
        <taxon>Euteleostomi</taxon>
        <taxon>Actinopterygii</taxon>
        <taxon>Neopterygii</taxon>
        <taxon>Teleostei</taxon>
        <taxon>Anguilliformes</taxon>
        <taxon>Anguillidae</taxon>
        <taxon>Anguilla</taxon>
    </lineage>
</organism>